<name>A0ABQ0FIT3_APOSI</name>
<evidence type="ECO:0000313" key="3">
    <source>
        <dbReference type="Proteomes" id="UP001623349"/>
    </source>
</evidence>
<feature type="region of interest" description="Disordered" evidence="1">
    <location>
        <begin position="1"/>
        <end position="21"/>
    </location>
</feature>
<organism evidence="2 3">
    <name type="scientific">Apodemus speciosus</name>
    <name type="common">Large Japanese field mouse</name>
    <dbReference type="NCBI Taxonomy" id="105296"/>
    <lineage>
        <taxon>Eukaryota</taxon>
        <taxon>Metazoa</taxon>
        <taxon>Chordata</taxon>
        <taxon>Craniata</taxon>
        <taxon>Vertebrata</taxon>
        <taxon>Euteleostomi</taxon>
        <taxon>Mammalia</taxon>
        <taxon>Eutheria</taxon>
        <taxon>Euarchontoglires</taxon>
        <taxon>Glires</taxon>
        <taxon>Rodentia</taxon>
        <taxon>Myomorpha</taxon>
        <taxon>Muroidea</taxon>
        <taxon>Muridae</taxon>
        <taxon>Murinae</taxon>
        <taxon>Apodemus</taxon>
    </lineage>
</organism>
<evidence type="ECO:0000256" key="1">
    <source>
        <dbReference type="SAM" id="MobiDB-lite"/>
    </source>
</evidence>
<sequence>MDVLPAEGNLGKQEKIKTPKMDSRVAASLTCSLAKERRDREPRFPHTDCAIKSVTVVESAVHFTGAQQPERRAAGPPLPLPRTLRGTSRALHRCCYLEDSDCCVRMQDSSRWVEDELE</sequence>
<evidence type="ECO:0000313" key="2">
    <source>
        <dbReference type="EMBL" id="GAB1299101.1"/>
    </source>
</evidence>
<protein>
    <submittedName>
        <fullName evidence="2">Uncharacterized protein</fullName>
    </submittedName>
</protein>
<feature type="compositionally biased region" description="Basic and acidic residues" evidence="1">
    <location>
        <begin position="12"/>
        <end position="21"/>
    </location>
</feature>
<proteinExistence type="predicted"/>
<dbReference type="EMBL" id="BAAFST010000014">
    <property type="protein sequence ID" value="GAB1299101.1"/>
    <property type="molecule type" value="Genomic_DNA"/>
</dbReference>
<keyword evidence="3" id="KW-1185">Reference proteome</keyword>
<gene>
    <name evidence="2" type="ORF">APTSU1_001433700</name>
</gene>
<reference evidence="2 3" key="1">
    <citation type="submission" date="2024-08" db="EMBL/GenBank/DDBJ databases">
        <title>The draft genome of Apodemus speciosus.</title>
        <authorList>
            <person name="Nabeshima K."/>
            <person name="Suzuki S."/>
            <person name="Onuma M."/>
        </authorList>
    </citation>
    <scope>NUCLEOTIDE SEQUENCE [LARGE SCALE GENOMIC DNA]</scope>
    <source>
        <strain evidence="2">IB14-021</strain>
    </source>
</reference>
<comment type="caution">
    <text evidence="2">The sequence shown here is derived from an EMBL/GenBank/DDBJ whole genome shotgun (WGS) entry which is preliminary data.</text>
</comment>
<accession>A0ABQ0FIT3</accession>
<dbReference type="Proteomes" id="UP001623349">
    <property type="component" value="Unassembled WGS sequence"/>
</dbReference>